<dbReference type="InterPro" id="IPR016197">
    <property type="entry name" value="Chromo-like_dom_sf"/>
</dbReference>
<dbReference type="SMART" id="SM00298">
    <property type="entry name" value="CHROMO"/>
    <property type="match status" value="2"/>
</dbReference>
<name>A0A1B5KWB3_USTVR</name>
<dbReference type="PROSITE" id="PS50013">
    <property type="entry name" value="CHROMO_2"/>
    <property type="match status" value="1"/>
</dbReference>
<feature type="domain" description="Chromo" evidence="3">
    <location>
        <begin position="148"/>
        <end position="206"/>
    </location>
</feature>
<feature type="region of interest" description="Disordered" evidence="2">
    <location>
        <begin position="1"/>
        <end position="29"/>
    </location>
</feature>
<dbReference type="Pfam" id="PF00385">
    <property type="entry name" value="Chromo"/>
    <property type="match status" value="1"/>
</dbReference>
<dbReference type="Gene3D" id="2.40.50.40">
    <property type="match status" value="1"/>
</dbReference>
<sequence length="214" mass="24315">MDRLIASVFPPREASEQPEASSTPGSRVRLAKQLRRKLPQKTKAERHVRSLHLDGIKFSIDFIEPSLSPAASPGANDDIPAQQVEYPFNRLSDHRWAGNSIEIQVEWENGECTWEKEAILHQDAPEALLGYWKTIGGRPTNEKDPDLFDIHAIRKHSRNGKSLLVEWVGYGPEDATWVPQAVLQETAPDAVVEYWKSVKAAKRVRKRHRRGSRN</sequence>
<proteinExistence type="predicted"/>
<dbReference type="InterPro" id="IPR000953">
    <property type="entry name" value="Chromo/chromo_shadow_dom"/>
</dbReference>
<reference evidence="5" key="1">
    <citation type="journal article" date="2016" name="Genome Announc.">
        <title>Genome sequence of Ustilaginoidea virens IPU010, a rice pathogenic fungus causing false smut.</title>
        <authorList>
            <person name="Kumagai T."/>
            <person name="Ishii T."/>
            <person name="Terai G."/>
            <person name="Umemura M."/>
            <person name="Machida M."/>
            <person name="Asai K."/>
        </authorList>
    </citation>
    <scope>NUCLEOTIDE SEQUENCE [LARGE SCALE GENOMIC DNA]</scope>
    <source>
        <strain evidence="5">IPU010</strain>
    </source>
</reference>
<evidence type="ECO:0000256" key="2">
    <source>
        <dbReference type="SAM" id="MobiDB-lite"/>
    </source>
</evidence>
<protein>
    <recommendedName>
        <fullName evidence="3">Chromo domain-containing protein</fullName>
    </recommendedName>
</protein>
<gene>
    <name evidence="4" type="ORF">UVI_02041340</name>
</gene>
<evidence type="ECO:0000313" key="4">
    <source>
        <dbReference type="EMBL" id="GAO15311.1"/>
    </source>
</evidence>
<dbReference type="GO" id="GO:0006338">
    <property type="term" value="P:chromatin remodeling"/>
    <property type="evidence" value="ECO:0007669"/>
    <property type="project" value="UniProtKB-ARBA"/>
</dbReference>
<comment type="caution">
    <text evidence="4">The sequence shown here is derived from an EMBL/GenBank/DDBJ whole genome shotgun (WGS) entry which is preliminary data.</text>
</comment>
<comment type="subunit">
    <text evidence="1">Component of the NuA4 histone acetyltransferase complex.</text>
</comment>
<dbReference type="AlphaFoldDB" id="A0A1B5KWB3"/>
<dbReference type="InterPro" id="IPR023780">
    <property type="entry name" value="Chromo_domain"/>
</dbReference>
<evidence type="ECO:0000313" key="5">
    <source>
        <dbReference type="Proteomes" id="UP000054053"/>
    </source>
</evidence>
<accession>A0A1B5KWB3</accession>
<evidence type="ECO:0000256" key="1">
    <source>
        <dbReference type="ARBA" id="ARBA00011353"/>
    </source>
</evidence>
<dbReference type="SUPFAM" id="SSF54160">
    <property type="entry name" value="Chromo domain-like"/>
    <property type="match status" value="2"/>
</dbReference>
<dbReference type="EMBL" id="BBTG02000023">
    <property type="protein sequence ID" value="GAO15311.1"/>
    <property type="molecule type" value="Genomic_DNA"/>
</dbReference>
<evidence type="ECO:0000259" key="3">
    <source>
        <dbReference type="PROSITE" id="PS50013"/>
    </source>
</evidence>
<dbReference type="CDD" id="cd00024">
    <property type="entry name" value="CD_CSD"/>
    <property type="match status" value="2"/>
</dbReference>
<dbReference type="Proteomes" id="UP000054053">
    <property type="component" value="Unassembled WGS sequence"/>
</dbReference>
<organism evidence="4 5">
    <name type="scientific">Ustilaginoidea virens</name>
    <name type="common">Rice false smut fungus</name>
    <name type="synonym">Villosiclava virens</name>
    <dbReference type="NCBI Taxonomy" id="1159556"/>
    <lineage>
        <taxon>Eukaryota</taxon>
        <taxon>Fungi</taxon>
        <taxon>Dikarya</taxon>
        <taxon>Ascomycota</taxon>
        <taxon>Pezizomycotina</taxon>
        <taxon>Sordariomycetes</taxon>
        <taxon>Hypocreomycetidae</taxon>
        <taxon>Hypocreales</taxon>
        <taxon>Clavicipitaceae</taxon>
        <taxon>Ustilaginoidea</taxon>
    </lineage>
</organism>